<evidence type="ECO:0000256" key="3">
    <source>
        <dbReference type="ARBA" id="ARBA00022946"/>
    </source>
</evidence>
<keyword evidence="6" id="KW-0687">Ribonucleoprotein</keyword>
<dbReference type="InterPro" id="IPR011332">
    <property type="entry name" value="Ribosomal_zn-bd"/>
</dbReference>
<evidence type="ECO:0000256" key="7">
    <source>
        <dbReference type="ARBA" id="ARBA00039935"/>
    </source>
</evidence>
<keyword evidence="11" id="KW-1185">Reference proteome</keyword>
<evidence type="ECO:0000256" key="9">
    <source>
        <dbReference type="ARBA" id="ARBA00045766"/>
    </source>
</evidence>
<keyword evidence="5" id="KW-0496">Mitochondrion</keyword>
<keyword evidence="4 10" id="KW-0689">Ribosomal protein</keyword>
<organism evidence="10 11">
    <name type="scientific">Halocaridina rubra</name>
    <name type="common">Hawaiian red shrimp</name>
    <dbReference type="NCBI Taxonomy" id="373956"/>
    <lineage>
        <taxon>Eukaryota</taxon>
        <taxon>Metazoa</taxon>
        <taxon>Ecdysozoa</taxon>
        <taxon>Arthropoda</taxon>
        <taxon>Crustacea</taxon>
        <taxon>Multicrustacea</taxon>
        <taxon>Malacostraca</taxon>
        <taxon>Eumalacostraca</taxon>
        <taxon>Eucarida</taxon>
        <taxon>Decapoda</taxon>
        <taxon>Pleocyemata</taxon>
        <taxon>Caridea</taxon>
        <taxon>Atyoidea</taxon>
        <taxon>Atyidae</taxon>
        <taxon>Halocaridina</taxon>
    </lineage>
</organism>
<comment type="function">
    <text evidence="9">Component of the mitochondrial large ribosomal subunit (mt-LSU). The mitochondrial ribosome (mitoribosome) is a large ribonucleoprotein complex responsible for the synthesis of proteins inside mitochondria.</text>
</comment>
<evidence type="ECO:0000256" key="5">
    <source>
        <dbReference type="ARBA" id="ARBA00023128"/>
    </source>
</evidence>
<evidence type="ECO:0000256" key="2">
    <source>
        <dbReference type="ARBA" id="ARBA00008560"/>
    </source>
</evidence>
<dbReference type="GO" id="GO:0003735">
    <property type="term" value="F:structural constituent of ribosome"/>
    <property type="evidence" value="ECO:0007669"/>
    <property type="project" value="TreeGrafter"/>
</dbReference>
<sequence length="96" mass="10815">MRFFFPSGPHPGFALAADAIPAYEENTTTVTGTSYENPLEDGFLWGAAPKHRRSREKRMTRKFGGDRGHKKMLPVLKLLTCDNCGHVHEPGRLCRM</sequence>
<gene>
    <name evidence="10" type="primary">MRPL32</name>
    <name evidence="10" type="ORF">SK128_013090</name>
</gene>
<reference evidence="10 11" key="1">
    <citation type="submission" date="2023-11" db="EMBL/GenBank/DDBJ databases">
        <title>Halocaridina rubra genome assembly.</title>
        <authorList>
            <person name="Smith C."/>
        </authorList>
    </citation>
    <scope>NUCLEOTIDE SEQUENCE [LARGE SCALE GENOMIC DNA]</scope>
    <source>
        <strain evidence="10">EP-1</strain>
        <tissue evidence="10">Whole</tissue>
    </source>
</reference>
<dbReference type="SUPFAM" id="SSF57829">
    <property type="entry name" value="Zn-binding ribosomal proteins"/>
    <property type="match status" value="1"/>
</dbReference>
<proteinExistence type="inferred from homology"/>
<dbReference type="GO" id="GO:0005762">
    <property type="term" value="C:mitochondrial large ribosomal subunit"/>
    <property type="evidence" value="ECO:0007669"/>
    <property type="project" value="TreeGrafter"/>
</dbReference>
<dbReference type="EMBL" id="JAXCGZ010017804">
    <property type="protein sequence ID" value="KAK7067716.1"/>
    <property type="molecule type" value="Genomic_DNA"/>
</dbReference>
<comment type="similarity">
    <text evidence="2">Belongs to the bacterial ribosomal protein bL32 family.</text>
</comment>
<dbReference type="Proteomes" id="UP001381693">
    <property type="component" value="Unassembled WGS sequence"/>
</dbReference>
<name>A0AAN8ZT98_HALRR</name>
<evidence type="ECO:0000313" key="10">
    <source>
        <dbReference type="EMBL" id="KAK7067716.1"/>
    </source>
</evidence>
<comment type="subcellular location">
    <subcellularLocation>
        <location evidence="1">Mitochondrion</location>
    </subcellularLocation>
</comment>
<evidence type="ECO:0000256" key="1">
    <source>
        <dbReference type="ARBA" id="ARBA00004173"/>
    </source>
</evidence>
<evidence type="ECO:0000313" key="11">
    <source>
        <dbReference type="Proteomes" id="UP001381693"/>
    </source>
</evidence>
<evidence type="ECO:0000256" key="6">
    <source>
        <dbReference type="ARBA" id="ARBA00023274"/>
    </source>
</evidence>
<protein>
    <recommendedName>
        <fullName evidence="7">Large ribosomal subunit protein bL32m</fullName>
    </recommendedName>
    <alternativeName>
        <fullName evidence="8">39S ribosomal protein L32, mitochondrial</fullName>
    </alternativeName>
</protein>
<keyword evidence="3" id="KW-0809">Transit peptide</keyword>
<dbReference type="InterPro" id="IPR051991">
    <property type="entry name" value="Mitoribosomal_protein_bL32"/>
</dbReference>
<evidence type="ECO:0000256" key="4">
    <source>
        <dbReference type="ARBA" id="ARBA00022980"/>
    </source>
</evidence>
<dbReference type="AlphaFoldDB" id="A0AAN8ZT98"/>
<accession>A0AAN8ZT98</accession>
<comment type="caution">
    <text evidence="10">The sequence shown here is derived from an EMBL/GenBank/DDBJ whole genome shotgun (WGS) entry which is preliminary data.</text>
</comment>
<dbReference type="PANTHER" id="PTHR21026">
    <property type="entry name" value="39S RIBOSOMAL PROTEIN L32, MITOCHONDRIAL"/>
    <property type="match status" value="1"/>
</dbReference>
<dbReference type="GO" id="GO:0006412">
    <property type="term" value="P:translation"/>
    <property type="evidence" value="ECO:0007669"/>
    <property type="project" value="InterPro"/>
</dbReference>
<evidence type="ECO:0000256" key="8">
    <source>
        <dbReference type="ARBA" id="ARBA00042577"/>
    </source>
</evidence>
<dbReference type="PANTHER" id="PTHR21026:SF2">
    <property type="entry name" value="LARGE RIBOSOMAL SUBUNIT PROTEIN BL32M"/>
    <property type="match status" value="1"/>
</dbReference>